<evidence type="ECO:0000256" key="4">
    <source>
        <dbReference type="ARBA" id="ARBA00022723"/>
    </source>
</evidence>
<gene>
    <name evidence="6" type="ORF">MNBD_GAMMA20-1135</name>
</gene>
<name>A0A3B1AAK3_9ZZZZ</name>
<evidence type="ECO:0000256" key="5">
    <source>
        <dbReference type="ARBA" id="ARBA00022842"/>
    </source>
</evidence>
<keyword evidence="5" id="KW-0460">Magnesium</keyword>
<dbReference type="SFLD" id="SFLDG01017">
    <property type="entry name" value="Polyprenyl_Transferase_Like"/>
    <property type="match status" value="1"/>
</dbReference>
<comment type="cofactor">
    <cofactor evidence="1">
        <name>Mg(2+)</name>
        <dbReference type="ChEBI" id="CHEBI:18420"/>
    </cofactor>
</comment>
<evidence type="ECO:0000256" key="3">
    <source>
        <dbReference type="ARBA" id="ARBA00022679"/>
    </source>
</evidence>
<protein>
    <submittedName>
        <fullName evidence="6">Geranylgeranyl diphosphate synthase</fullName>
        <ecNumber evidence="6">2.5.1.29</ecNumber>
    </submittedName>
</protein>
<dbReference type="GO" id="GO:0008299">
    <property type="term" value="P:isoprenoid biosynthetic process"/>
    <property type="evidence" value="ECO:0007669"/>
    <property type="project" value="InterPro"/>
</dbReference>
<organism evidence="6">
    <name type="scientific">hydrothermal vent metagenome</name>
    <dbReference type="NCBI Taxonomy" id="652676"/>
    <lineage>
        <taxon>unclassified sequences</taxon>
        <taxon>metagenomes</taxon>
        <taxon>ecological metagenomes</taxon>
    </lineage>
</organism>
<dbReference type="PANTHER" id="PTHR12001:SF85">
    <property type="entry name" value="SHORT CHAIN ISOPRENYL DIPHOSPHATE SYNTHASE"/>
    <property type="match status" value="1"/>
</dbReference>
<dbReference type="InterPro" id="IPR008949">
    <property type="entry name" value="Isoprenoid_synthase_dom_sf"/>
</dbReference>
<sequence length="552" mass="62388">MTVDTAAQLLKATVDELSRRAPAVIAAAADQLRGIILGLHFGDGSRSELRADHSRLLVTGPNGETPHVEVYFDDRAMNLLFDLERKPVDQVWAQSLDVRGDRQQVLAVWRTFQVLSQRGSGLRAVQGLWRSYRDRHPQRWGQPAELPVDTRSRNPQHVRNTGWHALDYLDRRYAEDIAKASSTVGGAVYTDARSLWDGYESKPWWQFADVADTDLMETLQACKDRVSREFQRIVPDREPKAELYDLMREYPAREGKGLRPTLTIATCCALGGRDEDAVRAAAAVELFHNGFLVHDDIADESTHRRNEPTLHEAHGIGLAVNTGDAMNLLAVDAVLSNLPTLGLARTLGLIHEIMHMCRETVEGQAIELGWIRHLTVPKMDQDYFDMSTKKTGWYTCISPCRLGAICAGETDPRKLDLFTEAFRLIGIAFQIQDDVLNLLGDEVLYGKEPLGDLLEGKRTLMMIHLFREIAPKRRQRLLDIIRLSRTEKRFEDAEEILAAMHEVGSIEYAVKVADRLAHEGVRRFEEDLVFVPENEAKALLRQIANYVTTRPL</sequence>
<dbReference type="GO" id="GO:0004311">
    <property type="term" value="F:geranylgeranyl diphosphate synthase activity"/>
    <property type="evidence" value="ECO:0007669"/>
    <property type="project" value="UniProtKB-EC"/>
</dbReference>
<evidence type="ECO:0000256" key="1">
    <source>
        <dbReference type="ARBA" id="ARBA00001946"/>
    </source>
</evidence>
<keyword evidence="3 6" id="KW-0808">Transferase</keyword>
<dbReference type="GO" id="GO:0046872">
    <property type="term" value="F:metal ion binding"/>
    <property type="evidence" value="ECO:0007669"/>
    <property type="project" value="UniProtKB-KW"/>
</dbReference>
<dbReference type="InterPro" id="IPR033749">
    <property type="entry name" value="Polyprenyl_synt_CS"/>
</dbReference>
<dbReference type="PANTHER" id="PTHR12001">
    <property type="entry name" value="GERANYLGERANYL PYROPHOSPHATE SYNTHASE"/>
    <property type="match status" value="1"/>
</dbReference>
<dbReference type="Gene3D" id="1.10.600.10">
    <property type="entry name" value="Farnesyl Diphosphate Synthase"/>
    <property type="match status" value="1"/>
</dbReference>
<dbReference type="SFLD" id="SFLDS00005">
    <property type="entry name" value="Isoprenoid_Synthase_Type_I"/>
    <property type="match status" value="1"/>
</dbReference>
<dbReference type="AlphaFoldDB" id="A0A3B1AAK3"/>
<reference evidence="6" key="1">
    <citation type="submission" date="2018-06" db="EMBL/GenBank/DDBJ databases">
        <authorList>
            <person name="Zhirakovskaya E."/>
        </authorList>
    </citation>
    <scope>NUCLEOTIDE SEQUENCE</scope>
</reference>
<dbReference type="SUPFAM" id="SSF48576">
    <property type="entry name" value="Terpenoid synthases"/>
    <property type="match status" value="1"/>
</dbReference>
<keyword evidence="4" id="KW-0479">Metal-binding</keyword>
<dbReference type="Pfam" id="PF00348">
    <property type="entry name" value="polyprenyl_synt"/>
    <property type="match status" value="1"/>
</dbReference>
<dbReference type="InterPro" id="IPR000092">
    <property type="entry name" value="Polyprenyl_synt"/>
</dbReference>
<comment type="similarity">
    <text evidence="2">Belongs to the FPP/GGPP synthase family.</text>
</comment>
<accession>A0A3B1AAK3</accession>
<evidence type="ECO:0000256" key="2">
    <source>
        <dbReference type="ARBA" id="ARBA00006706"/>
    </source>
</evidence>
<dbReference type="CDD" id="cd00685">
    <property type="entry name" value="Trans_IPPS_HT"/>
    <property type="match status" value="1"/>
</dbReference>
<evidence type="ECO:0000313" key="6">
    <source>
        <dbReference type="EMBL" id="VAW96882.1"/>
    </source>
</evidence>
<dbReference type="EMBL" id="UOFU01000106">
    <property type="protein sequence ID" value="VAW96882.1"/>
    <property type="molecule type" value="Genomic_DNA"/>
</dbReference>
<dbReference type="PROSITE" id="PS00444">
    <property type="entry name" value="POLYPRENYL_SYNTHASE_2"/>
    <property type="match status" value="1"/>
</dbReference>
<dbReference type="EC" id="2.5.1.29" evidence="6"/>
<proteinExistence type="inferred from homology"/>